<dbReference type="EMBL" id="QGHB01000031">
    <property type="protein sequence ID" value="PWK77489.1"/>
    <property type="molecule type" value="Genomic_DNA"/>
</dbReference>
<evidence type="ECO:0000313" key="1">
    <source>
        <dbReference type="EMBL" id="PWK77489.1"/>
    </source>
</evidence>
<comment type="caution">
    <text evidence="1">The sequence shown here is derived from an EMBL/GenBank/DDBJ whole genome shotgun (WGS) entry which is preliminary data.</text>
</comment>
<dbReference type="InterPro" id="IPR012338">
    <property type="entry name" value="Beta-lactam/transpept-like"/>
</dbReference>
<dbReference type="SUPFAM" id="SSF56601">
    <property type="entry name" value="beta-lactamase/transpeptidase-like"/>
    <property type="match status" value="1"/>
</dbReference>
<accession>A0A316H8L9</accession>
<sequence length="130" mass="13986">MNVVPAPTSLATEIVPPKTVVSAMDAAKLGECVVNGPGISPEWRDKLLAMMRDIAPEGRFGIPEAPALRSKPLAIKNGWTLHTDTWTVTCLAVWDGWSLAVLARHQGRDHHGAQVCATVADQLFSDAPEH</sequence>
<name>A0A316H8L9_9PSEU</name>
<dbReference type="Proteomes" id="UP000246005">
    <property type="component" value="Unassembled WGS sequence"/>
</dbReference>
<protein>
    <submittedName>
        <fullName evidence="1">Uncharacterized protein</fullName>
    </submittedName>
</protein>
<gene>
    <name evidence="1" type="ORF">C8D88_1313</name>
</gene>
<dbReference type="AlphaFoldDB" id="A0A316H8L9"/>
<proteinExistence type="predicted"/>
<dbReference type="Gene3D" id="3.40.710.10">
    <property type="entry name" value="DD-peptidase/beta-lactamase superfamily"/>
    <property type="match status" value="1"/>
</dbReference>
<evidence type="ECO:0000313" key="2">
    <source>
        <dbReference type="Proteomes" id="UP000246005"/>
    </source>
</evidence>
<reference evidence="1 2" key="1">
    <citation type="submission" date="2018-05" db="EMBL/GenBank/DDBJ databases">
        <title>Genomic Encyclopedia of Type Strains, Phase IV (KMG-IV): sequencing the most valuable type-strain genomes for metagenomic binning, comparative biology and taxonomic classification.</title>
        <authorList>
            <person name="Goeker M."/>
        </authorList>
    </citation>
    <scope>NUCLEOTIDE SEQUENCE [LARGE SCALE GENOMIC DNA]</scope>
    <source>
        <strain evidence="1 2">DSM 45480</strain>
    </source>
</reference>
<organism evidence="1 2">
    <name type="scientific">Lentzea atacamensis</name>
    <dbReference type="NCBI Taxonomy" id="531938"/>
    <lineage>
        <taxon>Bacteria</taxon>
        <taxon>Bacillati</taxon>
        <taxon>Actinomycetota</taxon>
        <taxon>Actinomycetes</taxon>
        <taxon>Pseudonocardiales</taxon>
        <taxon>Pseudonocardiaceae</taxon>
        <taxon>Lentzea</taxon>
    </lineage>
</organism>